<feature type="region of interest" description="Disordered" evidence="1">
    <location>
        <begin position="1"/>
        <end position="66"/>
    </location>
</feature>
<dbReference type="InterPro" id="IPR021842">
    <property type="entry name" value="DUF3435"/>
</dbReference>
<evidence type="ECO:0000256" key="1">
    <source>
        <dbReference type="SAM" id="MobiDB-lite"/>
    </source>
</evidence>
<accession>A0A8J2N891</accession>
<evidence type="ECO:0000313" key="3">
    <source>
        <dbReference type="Proteomes" id="UP000676310"/>
    </source>
</evidence>
<dbReference type="Pfam" id="PF11917">
    <property type="entry name" value="DUF3435"/>
    <property type="match status" value="1"/>
</dbReference>
<feature type="compositionally biased region" description="Polar residues" evidence="1">
    <location>
        <begin position="1"/>
        <end position="43"/>
    </location>
</feature>
<sequence>MDCSRTKTLSRSISTSDNNSEYQTDATSTESDAGNESQSQPGVLSNDGMSEDESVRPPEFYREHASRVNNTEIPQFYADSTIRQLNSVELQWRRFCKVIRKHPVKLMESISRGDISSFFAWKLDQTRGTDKRRLRGTKSASSLDTYRKLFLRVYRKLVGKDMDSEMSRGTLSVTKKLIQDYDLSHTPREKPPMDAHDVLEIIQTTLTTVEKMFQVGRYRIQTCFFLQGGFITANRPDALLKLRYRDIKVSIDRDPNGGPHNIVLEWTYEFTKSFLGPKAANTFIIPEIIFDPSLILSPHVFLLGLMFADKVFSISELTPENLFTLDIPPGCYSLEVPIREEVADLCVFRRYKQTATERTISSERLPYHTLKKHMQDVGEITGFKDVARPYCLRYGSANAFDKDGNTSVDLRNMIMKHANTDVFLNHYLSTRITTDAQAVVRGLAPQKELIQAACRMSRKIDPRRPRFLTEDQKRSVLEHPRIKQLLLQQKRLMKHSPDYKEVQKKIRNEKQHLMYDLRKKIRNGYDKAQAEKDIQLQLSGGMFEEKIKTDLRRSSQHTEKHMKLIEAMLSLPGPSRPEENERRSEMCNLCKLHLENEEHMKRHAFDKHGTVVRI</sequence>
<dbReference type="PANTHER" id="PTHR37535">
    <property type="entry name" value="FLUG DOMAIN PROTEIN"/>
    <property type="match status" value="1"/>
</dbReference>
<dbReference type="Proteomes" id="UP000676310">
    <property type="component" value="Unassembled WGS sequence"/>
</dbReference>
<keyword evidence="3" id="KW-1185">Reference proteome</keyword>
<reference evidence="2" key="1">
    <citation type="submission" date="2021-05" db="EMBL/GenBank/DDBJ databases">
        <authorList>
            <person name="Stam R."/>
        </authorList>
    </citation>
    <scope>NUCLEOTIDE SEQUENCE</scope>
    <source>
        <strain evidence="2">CS162</strain>
    </source>
</reference>
<feature type="compositionally biased region" description="Basic and acidic residues" evidence="1">
    <location>
        <begin position="53"/>
        <end position="66"/>
    </location>
</feature>
<organism evidence="2 3">
    <name type="scientific">Alternaria atra</name>
    <dbReference type="NCBI Taxonomy" id="119953"/>
    <lineage>
        <taxon>Eukaryota</taxon>
        <taxon>Fungi</taxon>
        <taxon>Dikarya</taxon>
        <taxon>Ascomycota</taxon>
        <taxon>Pezizomycotina</taxon>
        <taxon>Dothideomycetes</taxon>
        <taxon>Pleosporomycetidae</taxon>
        <taxon>Pleosporales</taxon>
        <taxon>Pleosporineae</taxon>
        <taxon>Pleosporaceae</taxon>
        <taxon>Alternaria</taxon>
        <taxon>Alternaria sect. Ulocladioides</taxon>
    </lineage>
</organism>
<gene>
    <name evidence="2" type="ORF">ALTATR162_LOCUS12066</name>
</gene>
<name>A0A8J2N891_9PLEO</name>
<dbReference type="PANTHER" id="PTHR37535:SF2">
    <property type="entry name" value="FINGER DOMAIN PROTEIN, PUTATIVE (AFU_ORTHOLOGUE AFUA_6G09300)-RELATED"/>
    <property type="match status" value="1"/>
</dbReference>
<proteinExistence type="predicted"/>
<dbReference type="AlphaFoldDB" id="A0A8J2N891"/>
<dbReference type="OrthoDB" id="4485682at2759"/>
<evidence type="ECO:0008006" key="4">
    <source>
        <dbReference type="Google" id="ProtNLM"/>
    </source>
</evidence>
<dbReference type="EMBL" id="CAJRGZ010000032">
    <property type="protein sequence ID" value="CAG5188954.1"/>
    <property type="molecule type" value="Genomic_DNA"/>
</dbReference>
<comment type="caution">
    <text evidence="2">The sequence shown here is derived from an EMBL/GenBank/DDBJ whole genome shotgun (WGS) entry which is preliminary data.</text>
</comment>
<dbReference type="GeneID" id="67012408"/>
<protein>
    <recommendedName>
        <fullName evidence="4">C2H2-type domain-containing protein</fullName>
    </recommendedName>
</protein>
<dbReference type="RefSeq" id="XP_043175646.1">
    <property type="nucleotide sequence ID" value="XM_043319711.1"/>
</dbReference>
<evidence type="ECO:0000313" key="2">
    <source>
        <dbReference type="EMBL" id="CAG5188954.1"/>
    </source>
</evidence>